<dbReference type="AlphaFoldDB" id="A0A8J2WX58"/>
<feature type="active site" evidence="5 6">
    <location>
        <position position="356"/>
    </location>
</feature>
<dbReference type="PROSITE" id="PS00139">
    <property type="entry name" value="THIOL_PROTEASE_CYS"/>
    <property type="match status" value="1"/>
</dbReference>
<keyword evidence="8" id="KW-0812">Transmembrane</keyword>
<feature type="transmembrane region" description="Helical" evidence="8">
    <location>
        <begin position="50"/>
        <end position="72"/>
    </location>
</feature>
<dbReference type="EMBL" id="CAKKNE010000002">
    <property type="protein sequence ID" value="CAH0369400.1"/>
    <property type="molecule type" value="Genomic_DNA"/>
</dbReference>
<name>A0A8J2WX58_9STRA</name>
<keyword evidence="3 6" id="KW-0378">Hydrolase</keyword>
<dbReference type="Pfam" id="PF00648">
    <property type="entry name" value="Peptidase_C2"/>
    <property type="match status" value="1"/>
</dbReference>
<dbReference type="PANTHER" id="PTHR10183:SF379">
    <property type="entry name" value="CALPAIN-5"/>
    <property type="match status" value="1"/>
</dbReference>
<dbReference type="GO" id="GO:0004198">
    <property type="term" value="F:calcium-dependent cysteine-type endopeptidase activity"/>
    <property type="evidence" value="ECO:0007669"/>
    <property type="project" value="InterPro"/>
</dbReference>
<feature type="active site" evidence="5 6">
    <location>
        <position position="193"/>
    </location>
</feature>
<evidence type="ECO:0000256" key="4">
    <source>
        <dbReference type="ARBA" id="ARBA00022807"/>
    </source>
</evidence>
<comment type="similarity">
    <text evidence="1">Belongs to the peptidase C2 family.</text>
</comment>
<evidence type="ECO:0000259" key="9">
    <source>
        <dbReference type="PROSITE" id="PS50203"/>
    </source>
</evidence>
<dbReference type="GO" id="GO:0006508">
    <property type="term" value="P:proteolysis"/>
    <property type="evidence" value="ECO:0007669"/>
    <property type="project" value="UniProtKB-KW"/>
</dbReference>
<gene>
    <name evidence="10" type="ORF">PECAL_2P25220</name>
</gene>
<keyword evidence="8" id="KW-0472">Membrane</keyword>
<keyword evidence="2 6" id="KW-0645">Protease</keyword>
<comment type="caution">
    <text evidence="10">The sequence shown here is derived from an EMBL/GenBank/DDBJ whole genome shotgun (WGS) entry which is preliminary data.</text>
</comment>
<dbReference type="SMART" id="SM00230">
    <property type="entry name" value="CysPc"/>
    <property type="match status" value="1"/>
</dbReference>
<evidence type="ECO:0000256" key="5">
    <source>
        <dbReference type="PIRSR" id="PIRSR622684-1"/>
    </source>
</evidence>
<dbReference type="InterPro" id="IPR022684">
    <property type="entry name" value="Calpain_cysteine_protease"/>
</dbReference>
<accession>A0A8J2WX58</accession>
<dbReference type="PROSITE" id="PS50203">
    <property type="entry name" value="CALPAIN_CAT"/>
    <property type="match status" value="1"/>
</dbReference>
<keyword evidence="8" id="KW-1133">Transmembrane helix</keyword>
<dbReference type="InterPro" id="IPR000169">
    <property type="entry name" value="Pept_cys_AS"/>
</dbReference>
<feature type="domain" description="Calpain catalytic" evidence="9">
    <location>
        <begin position="104"/>
        <end position="437"/>
    </location>
</feature>
<dbReference type="OrthoDB" id="152370at2759"/>
<evidence type="ECO:0000256" key="2">
    <source>
        <dbReference type="ARBA" id="ARBA00022670"/>
    </source>
</evidence>
<evidence type="ECO:0000256" key="6">
    <source>
        <dbReference type="PROSITE-ProRule" id="PRU00239"/>
    </source>
</evidence>
<dbReference type="Gene3D" id="3.90.70.10">
    <property type="entry name" value="Cysteine proteinases"/>
    <property type="match status" value="1"/>
</dbReference>
<dbReference type="InterPro" id="IPR038765">
    <property type="entry name" value="Papain-like_cys_pep_sf"/>
</dbReference>
<feature type="region of interest" description="Disordered" evidence="7">
    <location>
        <begin position="516"/>
        <end position="565"/>
    </location>
</feature>
<sequence>MAAKVQPSKTINMGDPPCCNVGGCALSKTCLWDVRQKEKGPVCWYFPRPFCLLLACLANLFLAPFAFALGWLRIYVIPCLLTTLHMMLSKFCCEILRCGKVFPKYRDMWFPANDASIGYNLLGRGPKPCLDFFCCCCAKIVCVCHNPCSEATIPWSRATDVVESRDGQEKGRAQLFEGKIEAADVQQGGLGNCWLLAAIGAIAEAHPEIIRSLFLTNFVEPCGIYRIRLYDVRYERWTTVVIDDRIPMTDDGLHPRFSRPNGPELWVLLLEKAFAKLWGAYGYLEGGHVILALQSFTGNHGVLMDVQKYCQSTSNDQFFDVIHGTLSHGFVMDVRPPNMLVGCSFAKAEQGLITGHAYSILDCAKLSSGAKLLKIRNPHAQGEWQGKYSDKDAAWMAEGVTSMKGKRVDRESDDGIFWMCVEDFVANVDDVYFVGASRSVGTETMEFHEGLGLLGPCRGCVGGSLGYCCGGGCRLTCFPERRGTLTMLRDAGLNFDAKGWHVKRYHDEEAVGGKHNKAGWMDNIGGGASKEELEQREADRRRERGEGGPPAPDICDEQPRGDEAV</sequence>
<keyword evidence="4 6" id="KW-0788">Thiol protease</keyword>
<dbReference type="PANTHER" id="PTHR10183">
    <property type="entry name" value="CALPAIN"/>
    <property type="match status" value="1"/>
</dbReference>
<dbReference type="InterPro" id="IPR001300">
    <property type="entry name" value="Peptidase_C2_calpain_cat"/>
</dbReference>
<keyword evidence="11" id="KW-1185">Reference proteome</keyword>
<evidence type="ECO:0000256" key="8">
    <source>
        <dbReference type="SAM" id="Phobius"/>
    </source>
</evidence>
<evidence type="ECO:0000256" key="3">
    <source>
        <dbReference type="ARBA" id="ARBA00022801"/>
    </source>
</evidence>
<evidence type="ECO:0000256" key="1">
    <source>
        <dbReference type="ARBA" id="ARBA00007623"/>
    </source>
</evidence>
<proteinExistence type="inferred from homology"/>
<dbReference type="SUPFAM" id="SSF54001">
    <property type="entry name" value="Cysteine proteinases"/>
    <property type="match status" value="1"/>
</dbReference>
<dbReference type="CDD" id="cd00044">
    <property type="entry name" value="CysPc"/>
    <property type="match status" value="1"/>
</dbReference>
<protein>
    <recommendedName>
        <fullName evidence="9">Calpain catalytic domain-containing protein</fullName>
    </recommendedName>
</protein>
<dbReference type="Proteomes" id="UP000789595">
    <property type="component" value="Unassembled WGS sequence"/>
</dbReference>
<evidence type="ECO:0000256" key="7">
    <source>
        <dbReference type="SAM" id="MobiDB-lite"/>
    </source>
</evidence>
<reference evidence="10" key="1">
    <citation type="submission" date="2021-11" db="EMBL/GenBank/DDBJ databases">
        <authorList>
            <consortium name="Genoscope - CEA"/>
            <person name="William W."/>
        </authorList>
    </citation>
    <scope>NUCLEOTIDE SEQUENCE</scope>
</reference>
<feature type="compositionally biased region" description="Basic and acidic residues" evidence="7">
    <location>
        <begin position="529"/>
        <end position="546"/>
    </location>
</feature>
<feature type="active site" evidence="5 6">
    <location>
        <position position="377"/>
    </location>
</feature>
<evidence type="ECO:0000313" key="10">
    <source>
        <dbReference type="EMBL" id="CAH0369400.1"/>
    </source>
</evidence>
<evidence type="ECO:0000313" key="11">
    <source>
        <dbReference type="Proteomes" id="UP000789595"/>
    </source>
</evidence>
<dbReference type="PRINTS" id="PR00704">
    <property type="entry name" value="CALPAIN"/>
</dbReference>
<organism evidence="10 11">
    <name type="scientific">Pelagomonas calceolata</name>
    <dbReference type="NCBI Taxonomy" id="35677"/>
    <lineage>
        <taxon>Eukaryota</taxon>
        <taxon>Sar</taxon>
        <taxon>Stramenopiles</taxon>
        <taxon>Ochrophyta</taxon>
        <taxon>Pelagophyceae</taxon>
        <taxon>Pelagomonadales</taxon>
        <taxon>Pelagomonadaceae</taxon>
        <taxon>Pelagomonas</taxon>
    </lineage>
</organism>